<evidence type="ECO:0000313" key="2">
    <source>
        <dbReference type="Proteomes" id="UP000006620"/>
    </source>
</evidence>
<dbReference type="EMBL" id="CP002869">
    <property type="protein sequence ID" value="AEI38892.1"/>
    <property type="molecule type" value="Genomic_DNA"/>
</dbReference>
<reference evidence="1 2" key="2">
    <citation type="journal article" date="2013" name="Genome Announc.">
        <title>Genome Sequence of Growth-Improving Paenibacillus mucilaginosus Strain KNP414.</title>
        <authorList>
            <person name="Lu J.J."/>
            <person name="Wang J.F."/>
            <person name="Hu X.F."/>
        </authorList>
    </citation>
    <scope>NUCLEOTIDE SEQUENCE [LARGE SCALE GENOMIC DNA]</scope>
    <source>
        <strain evidence="1 2">KNP414</strain>
    </source>
</reference>
<sequence>MDEGHVDCKDFKEVWHAGVTLEAGRTPCTTPAFLVSLAN</sequence>
<name>F8FM84_PAEMK</name>
<dbReference type="Proteomes" id="UP000006620">
    <property type="component" value="Chromosome"/>
</dbReference>
<evidence type="ECO:0000313" key="1">
    <source>
        <dbReference type="EMBL" id="AEI38892.1"/>
    </source>
</evidence>
<gene>
    <name evidence="1" type="ordered locus">KNP414_00267</name>
</gene>
<protein>
    <submittedName>
        <fullName evidence="1">Uncharacterized protein</fullName>
    </submittedName>
</protein>
<proteinExistence type="predicted"/>
<dbReference type="HOGENOM" id="CLU_3313808_0_0_9"/>
<dbReference type="KEGG" id="pms:KNP414_00267"/>
<accession>F8FM84</accession>
<dbReference type="AlphaFoldDB" id="F8FM84"/>
<reference evidence="2" key="1">
    <citation type="submission" date="2011-06" db="EMBL/GenBank/DDBJ databases">
        <title>Complete genome sequence of Paenibacillus mucilaginosus KNP414.</title>
        <authorList>
            <person name="Wang J."/>
            <person name="Hu S."/>
            <person name="Hu X."/>
            <person name="Zhang B."/>
            <person name="Dong D."/>
            <person name="Zhang S."/>
            <person name="Zhao K."/>
            <person name="Wu D."/>
        </authorList>
    </citation>
    <scope>NUCLEOTIDE SEQUENCE [LARGE SCALE GENOMIC DNA]</scope>
    <source>
        <strain evidence="2">KNP414</strain>
    </source>
</reference>
<organism evidence="1 2">
    <name type="scientific">Paenibacillus mucilaginosus (strain KNP414)</name>
    <dbReference type="NCBI Taxonomy" id="1036673"/>
    <lineage>
        <taxon>Bacteria</taxon>
        <taxon>Bacillati</taxon>
        <taxon>Bacillota</taxon>
        <taxon>Bacilli</taxon>
        <taxon>Bacillales</taxon>
        <taxon>Paenibacillaceae</taxon>
        <taxon>Paenibacillus</taxon>
    </lineage>
</organism>